<keyword evidence="7" id="KW-0249">Electron transport</keyword>
<dbReference type="KEGG" id="nve:5515539"/>
<dbReference type="PANTHER" id="PTHR10106">
    <property type="entry name" value="CYTOCHROME B561-RELATED"/>
    <property type="match status" value="1"/>
</dbReference>
<evidence type="ECO:0000259" key="12">
    <source>
        <dbReference type="PROSITE" id="PS50939"/>
    </source>
</evidence>
<feature type="transmembrane region" description="Helical" evidence="11">
    <location>
        <begin position="12"/>
        <end position="35"/>
    </location>
</feature>
<keyword evidence="5 11" id="KW-0812">Transmembrane</keyword>
<dbReference type="Pfam" id="PF03188">
    <property type="entry name" value="Cytochrom_B561"/>
    <property type="match status" value="1"/>
</dbReference>
<name>A7RY72_NEMVE</name>
<feature type="transmembrane region" description="Helical" evidence="11">
    <location>
        <begin position="85"/>
        <end position="105"/>
    </location>
</feature>
<evidence type="ECO:0000256" key="3">
    <source>
        <dbReference type="ARBA" id="ARBA00022448"/>
    </source>
</evidence>
<evidence type="ECO:0000313" key="13">
    <source>
        <dbReference type="EMBL" id="EDO43587.1"/>
    </source>
</evidence>
<feature type="transmembrane region" description="Helical" evidence="11">
    <location>
        <begin position="125"/>
        <end position="148"/>
    </location>
</feature>
<proteinExistence type="predicted"/>
<keyword evidence="6" id="KW-0479">Metal-binding</keyword>
<dbReference type="AlphaFoldDB" id="A7RY72"/>
<sequence>MRRSNGENGGSTKTFIASVSLIQVLGIIAIVLTGIWMGKYRGGFAWDGSGQQFNYHPVCMVIGLVYLYSEAMIVYRVFRNETKYTVKLVHFALQLVAFFVAVFGLKAAFDFHNKQGFPNMYSLHSWLGLCTVLLFTFQLVGGFVSFLYPKLPDAPRASYLKVHVFFGVFVFVLAVTTCLTGMTEKALFSIPKTYSKFVPEGVLINTLGIVLILLAAITVFVVTNKDFQREEPTAEQVALIQNSDEK</sequence>
<keyword evidence="4" id="KW-0349">Heme</keyword>
<evidence type="ECO:0000256" key="4">
    <source>
        <dbReference type="ARBA" id="ARBA00022617"/>
    </source>
</evidence>
<dbReference type="SMART" id="SM00665">
    <property type="entry name" value="B561"/>
    <property type="match status" value="1"/>
</dbReference>
<dbReference type="InterPro" id="IPR043205">
    <property type="entry name" value="CYB561/CYBRD1-like"/>
</dbReference>
<reference evidence="13 14" key="1">
    <citation type="journal article" date="2007" name="Science">
        <title>Sea anemone genome reveals ancestral eumetazoan gene repertoire and genomic organization.</title>
        <authorList>
            <person name="Putnam N.H."/>
            <person name="Srivastava M."/>
            <person name="Hellsten U."/>
            <person name="Dirks B."/>
            <person name="Chapman J."/>
            <person name="Salamov A."/>
            <person name="Terry A."/>
            <person name="Shapiro H."/>
            <person name="Lindquist E."/>
            <person name="Kapitonov V.V."/>
            <person name="Jurka J."/>
            <person name="Genikhovich G."/>
            <person name="Grigoriev I.V."/>
            <person name="Lucas S.M."/>
            <person name="Steele R.E."/>
            <person name="Finnerty J.R."/>
            <person name="Technau U."/>
            <person name="Martindale M.Q."/>
            <person name="Rokhsar D.S."/>
        </authorList>
    </citation>
    <scope>NUCLEOTIDE SEQUENCE [LARGE SCALE GENOMIC DNA]</scope>
    <source>
        <strain evidence="14">CH2 X CH6</strain>
    </source>
</reference>
<keyword evidence="9" id="KW-0408">Iron</keyword>
<dbReference type="STRING" id="45351.A7RY72"/>
<dbReference type="HOGENOM" id="CLU_069712_1_1_1"/>
<evidence type="ECO:0000313" key="14">
    <source>
        <dbReference type="Proteomes" id="UP000001593"/>
    </source>
</evidence>
<feature type="transmembrane region" description="Helical" evidence="11">
    <location>
        <begin position="55"/>
        <end position="78"/>
    </location>
</feature>
<organism evidence="13 14">
    <name type="scientific">Nematostella vectensis</name>
    <name type="common">Starlet sea anemone</name>
    <dbReference type="NCBI Taxonomy" id="45351"/>
    <lineage>
        <taxon>Eukaryota</taxon>
        <taxon>Metazoa</taxon>
        <taxon>Cnidaria</taxon>
        <taxon>Anthozoa</taxon>
        <taxon>Hexacorallia</taxon>
        <taxon>Actiniaria</taxon>
        <taxon>Edwardsiidae</taxon>
        <taxon>Nematostella</taxon>
    </lineage>
</organism>
<keyword evidence="10 11" id="KW-0472">Membrane</keyword>
<dbReference type="GO" id="GO:0016020">
    <property type="term" value="C:membrane"/>
    <property type="evidence" value="ECO:0007669"/>
    <property type="project" value="UniProtKB-SubCell"/>
</dbReference>
<gene>
    <name evidence="13" type="ORF">NEMVEDRAFT_v1g234636</name>
</gene>
<accession>A7RY72</accession>
<evidence type="ECO:0000256" key="7">
    <source>
        <dbReference type="ARBA" id="ARBA00022982"/>
    </source>
</evidence>
<feature type="domain" description="Cytochrome b561" evidence="12">
    <location>
        <begin position="21"/>
        <end position="223"/>
    </location>
</feature>
<dbReference type="FunFam" id="1.20.120.1770:FF:000001">
    <property type="entry name" value="Cytochrome b reductase 1"/>
    <property type="match status" value="1"/>
</dbReference>
<evidence type="ECO:0000256" key="2">
    <source>
        <dbReference type="ARBA" id="ARBA00004141"/>
    </source>
</evidence>
<evidence type="ECO:0000256" key="5">
    <source>
        <dbReference type="ARBA" id="ARBA00022692"/>
    </source>
</evidence>
<comment type="subcellular location">
    <subcellularLocation>
        <location evidence="2">Membrane</location>
        <topology evidence="2">Multi-pass membrane protein</topology>
    </subcellularLocation>
</comment>
<dbReference type="OMA" id="LHFRGGM"/>
<protein>
    <recommendedName>
        <fullName evidence="12">Cytochrome b561 domain-containing protein</fullName>
    </recommendedName>
</protein>
<dbReference type="OrthoDB" id="907479at2759"/>
<evidence type="ECO:0000256" key="8">
    <source>
        <dbReference type="ARBA" id="ARBA00022989"/>
    </source>
</evidence>
<evidence type="ECO:0000256" key="9">
    <source>
        <dbReference type="ARBA" id="ARBA00023004"/>
    </source>
</evidence>
<dbReference type="eggNOG" id="KOG1619">
    <property type="taxonomic scope" value="Eukaryota"/>
</dbReference>
<evidence type="ECO:0000256" key="10">
    <source>
        <dbReference type="ARBA" id="ARBA00023136"/>
    </source>
</evidence>
<dbReference type="PANTHER" id="PTHR10106:SF0">
    <property type="entry name" value="LD36721P"/>
    <property type="match status" value="1"/>
</dbReference>
<dbReference type="FunCoup" id="A7RY72">
    <property type="interactions" value="21"/>
</dbReference>
<dbReference type="InParanoid" id="A7RY72"/>
<keyword evidence="8 11" id="KW-1133">Transmembrane helix</keyword>
<feature type="transmembrane region" description="Helical" evidence="11">
    <location>
        <begin position="202"/>
        <end position="222"/>
    </location>
</feature>
<evidence type="ECO:0000256" key="6">
    <source>
        <dbReference type="ARBA" id="ARBA00022723"/>
    </source>
</evidence>
<dbReference type="Gene3D" id="1.20.120.1770">
    <property type="match status" value="1"/>
</dbReference>
<dbReference type="PROSITE" id="PS50939">
    <property type="entry name" value="CYTOCHROME_B561"/>
    <property type="match status" value="1"/>
</dbReference>
<evidence type="ECO:0000256" key="1">
    <source>
        <dbReference type="ARBA" id="ARBA00001970"/>
    </source>
</evidence>
<comment type="cofactor">
    <cofactor evidence="1">
        <name>heme b</name>
        <dbReference type="ChEBI" id="CHEBI:60344"/>
    </cofactor>
</comment>
<dbReference type="Proteomes" id="UP000001593">
    <property type="component" value="Unassembled WGS sequence"/>
</dbReference>
<evidence type="ECO:0000256" key="11">
    <source>
        <dbReference type="SAM" id="Phobius"/>
    </source>
</evidence>
<dbReference type="InterPro" id="IPR006593">
    <property type="entry name" value="Cyt_b561/ferric_Rdtase_TM"/>
</dbReference>
<feature type="transmembrane region" description="Helical" evidence="11">
    <location>
        <begin position="160"/>
        <end position="182"/>
    </location>
</feature>
<dbReference type="PhylomeDB" id="A7RY72"/>
<dbReference type="EMBL" id="DS469552">
    <property type="protein sequence ID" value="EDO43587.1"/>
    <property type="molecule type" value="Genomic_DNA"/>
</dbReference>
<keyword evidence="14" id="KW-1185">Reference proteome</keyword>
<dbReference type="GO" id="GO:0016491">
    <property type="term" value="F:oxidoreductase activity"/>
    <property type="evidence" value="ECO:0000318"/>
    <property type="project" value="GO_Central"/>
</dbReference>
<dbReference type="GO" id="GO:0046872">
    <property type="term" value="F:metal ion binding"/>
    <property type="evidence" value="ECO:0007669"/>
    <property type="project" value="UniProtKB-KW"/>
</dbReference>
<keyword evidence="3" id="KW-0813">Transport</keyword>